<accession>A0A699KCB9</accession>
<gene>
    <name evidence="2" type="ORF">Tci_652570</name>
</gene>
<name>A0A699KCB9_TANCI</name>
<evidence type="ECO:0000256" key="1">
    <source>
        <dbReference type="SAM" id="MobiDB-lite"/>
    </source>
</evidence>
<reference evidence="2" key="1">
    <citation type="journal article" date="2019" name="Sci. Rep.">
        <title>Draft genome of Tanacetum cinerariifolium, the natural source of mosquito coil.</title>
        <authorList>
            <person name="Yamashiro T."/>
            <person name="Shiraishi A."/>
            <person name="Satake H."/>
            <person name="Nakayama K."/>
        </authorList>
    </citation>
    <scope>NUCLEOTIDE SEQUENCE</scope>
</reference>
<protein>
    <recommendedName>
        <fullName evidence="3">Reverse transcriptase domain-containing protein</fullName>
    </recommendedName>
</protein>
<evidence type="ECO:0008006" key="3">
    <source>
        <dbReference type="Google" id="ProtNLM"/>
    </source>
</evidence>
<feature type="compositionally biased region" description="Basic and acidic residues" evidence="1">
    <location>
        <begin position="73"/>
        <end position="84"/>
    </location>
</feature>
<evidence type="ECO:0000313" key="2">
    <source>
        <dbReference type="EMBL" id="GFA80598.1"/>
    </source>
</evidence>
<sequence length="494" mass="56866">MKSIQTFLEKFNCIPFEEKPQIIFQTWETFFSIQCSQPKDSNELFQKLLKDLKELAEYDQSTRTDRPIFLNNDEDHPVQNKESPENSSEENVVSKTNQEPPQDSDIHQLIGECFVEVPEQQKQNMEKTMLDLFKFCHHKQFFCIHDDVVNLIESALDSKLLSINSINSQRLDKKEQEVKIVEEQPAKLAPILSTREPENSLSMGECEVTLEDERECDELIRENSSTIDVCDNHSEILFDSNNDDLSSDDESFEDIEYVDASVPDPTIISVEEENVVHREKEESDNSLLDNFSPEFETFCDHSEETRSGNTTHANYSLPDYNSFCFEIEPDQERLINLVENNISDSSNDPLLEEVDLFLFDDSIPPGIENVADDPEGDVHFLVELLIDDSILSHELSDDYNPSISRPPPEPPDVEFFFDLKPDVIAEEISDKLNKDKCFDPGREINVSTKIEDDDHFPFMIVIRFFLPYFIFPEVSPLLLSAESEDTIFDPGISN</sequence>
<dbReference type="EMBL" id="BKCJ010491493">
    <property type="protein sequence ID" value="GFA80598.1"/>
    <property type="molecule type" value="Genomic_DNA"/>
</dbReference>
<organism evidence="2">
    <name type="scientific">Tanacetum cinerariifolium</name>
    <name type="common">Dalmatian daisy</name>
    <name type="synonym">Chrysanthemum cinerariifolium</name>
    <dbReference type="NCBI Taxonomy" id="118510"/>
    <lineage>
        <taxon>Eukaryota</taxon>
        <taxon>Viridiplantae</taxon>
        <taxon>Streptophyta</taxon>
        <taxon>Embryophyta</taxon>
        <taxon>Tracheophyta</taxon>
        <taxon>Spermatophyta</taxon>
        <taxon>Magnoliopsida</taxon>
        <taxon>eudicotyledons</taxon>
        <taxon>Gunneridae</taxon>
        <taxon>Pentapetalae</taxon>
        <taxon>asterids</taxon>
        <taxon>campanulids</taxon>
        <taxon>Asterales</taxon>
        <taxon>Asteraceae</taxon>
        <taxon>Asteroideae</taxon>
        <taxon>Anthemideae</taxon>
        <taxon>Anthemidinae</taxon>
        <taxon>Tanacetum</taxon>
    </lineage>
</organism>
<proteinExistence type="predicted"/>
<dbReference type="AlphaFoldDB" id="A0A699KCB9"/>
<comment type="caution">
    <text evidence="2">The sequence shown here is derived from an EMBL/GenBank/DDBJ whole genome shotgun (WGS) entry which is preliminary data.</text>
</comment>
<feature type="region of interest" description="Disordered" evidence="1">
    <location>
        <begin position="64"/>
        <end position="103"/>
    </location>
</feature>
<feature type="compositionally biased region" description="Low complexity" evidence="1">
    <location>
        <begin position="85"/>
        <end position="97"/>
    </location>
</feature>